<name>A0ABS1UC99_9PROT</name>
<accession>A0ABS1UC99</accession>
<dbReference type="InterPro" id="IPR035901">
    <property type="entry name" value="GIY-YIG_endonuc_sf"/>
</dbReference>
<dbReference type="Proteomes" id="UP000660885">
    <property type="component" value="Unassembled WGS sequence"/>
</dbReference>
<dbReference type="EMBL" id="JAETWB010000057">
    <property type="protein sequence ID" value="MBL6082283.1"/>
    <property type="molecule type" value="Genomic_DNA"/>
</dbReference>
<dbReference type="SMART" id="SM00465">
    <property type="entry name" value="GIYc"/>
    <property type="match status" value="1"/>
</dbReference>
<reference evidence="2 3" key="1">
    <citation type="submission" date="2021-01" db="EMBL/GenBank/DDBJ databases">
        <title>Belnapia mucosa sp. nov. and Belnapia arida sp. nov., isolated from the Tabernas Desert (Almeria, Spain).</title>
        <authorList>
            <person name="Molina-Menor E."/>
            <person name="Vidal-Verdu A."/>
            <person name="Calonge A."/>
            <person name="Satari L."/>
            <person name="Pereto J."/>
            <person name="Porcar M."/>
        </authorList>
    </citation>
    <scope>NUCLEOTIDE SEQUENCE [LARGE SCALE GENOMIC DNA]</scope>
    <source>
        <strain evidence="2 3">T18</strain>
    </source>
</reference>
<dbReference type="RefSeq" id="WP_202835494.1">
    <property type="nucleotide sequence ID" value="NZ_JAETWB010000057.1"/>
</dbReference>
<evidence type="ECO:0000313" key="3">
    <source>
        <dbReference type="Proteomes" id="UP000660885"/>
    </source>
</evidence>
<dbReference type="SUPFAM" id="SSF82771">
    <property type="entry name" value="GIY-YIG endonuclease"/>
    <property type="match status" value="1"/>
</dbReference>
<protein>
    <submittedName>
        <fullName evidence="2">GIY-YIG nuclease family protein</fullName>
    </submittedName>
</protein>
<proteinExistence type="predicted"/>
<dbReference type="Pfam" id="PF01541">
    <property type="entry name" value="GIY-YIG"/>
    <property type="match status" value="1"/>
</dbReference>
<keyword evidence="3" id="KW-1185">Reference proteome</keyword>
<comment type="caution">
    <text evidence="2">The sequence shown here is derived from an EMBL/GenBank/DDBJ whole genome shotgun (WGS) entry which is preliminary data.</text>
</comment>
<sequence length="269" mass="31877">MASPVIYEIVCFPAKVRYVGQAKDPAKRWAQHKTRLANGRHENAGLRAAYRDYGIGHFEFRILEEVVDPKSLRLREQYWIRTFRAQDGLRLINHRRAISFLDPNGKRQYCERPKAFFWVEDPSGRGRLIINLRAFCAEHFLSYLTMWAVARRRGKNKGPHQGWMIWSAEPAYWSWENQSWEGYTEKIVVQGWVLNPLNGWGEHHLIWVQETEDIWFKVENRAKNLGHLFSAGWSDIYMTDKHRVSVWEYRPGRVSFEWLPSGSQSFFSM</sequence>
<gene>
    <name evidence="2" type="ORF">JMJ56_30365</name>
</gene>
<dbReference type="PROSITE" id="PS50164">
    <property type="entry name" value="GIY_YIG"/>
    <property type="match status" value="1"/>
</dbReference>
<organism evidence="2 3">
    <name type="scientific">Belnapia arida</name>
    <dbReference type="NCBI Taxonomy" id="2804533"/>
    <lineage>
        <taxon>Bacteria</taxon>
        <taxon>Pseudomonadati</taxon>
        <taxon>Pseudomonadota</taxon>
        <taxon>Alphaproteobacteria</taxon>
        <taxon>Acetobacterales</taxon>
        <taxon>Roseomonadaceae</taxon>
        <taxon>Belnapia</taxon>
    </lineage>
</organism>
<evidence type="ECO:0000313" key="2">
    <source>
        <dbReference type="EMBL" id="MBL6082283.1"/>
    </source>
</evidence>
<dbReference type="Gene3D" id="3.40.1440.10">
    <property type="entry name" value="GIY-YIG endonuclease"/>
    <property type="match status" value="1"/>
</dbReference>
<dbReference type="InterPro" id="IPR000305">
    <property type="entry name" value="GIY-YIG_endonuc"/>
</dbReference>
<feature type="domain" description="GIY-YIG" evidence="1">
    <location>
        <begin position="2"/>
        <end position="89"/>
    </location>
</feature>
<evidence type="ECO:0000259" key="1">
    <source>
        <dbReference type="PROSITE" id="PS50164"/>
    </source>
</evidence>